<reference evidence="2" key="1">
    <citation type="journal article" date="2014" name="Proc. Natl. Acad. Sci. U.S.A.">
        <title>Extensive sampling of basidiomycete genomes demonstrates inadequacy of the white-rot/brown-rot paradigm for wood decay fungi.</title>
        <authorList>
            <person name="Riley R."/>
            <person name="Salamov A.A."/>
            <person name="Brown D.W."/>
            <person name="Nagy L.G."/>
            <person name="Floudas D."/>
            <person name="Held B.W."/>
            <person name="Levasseur A."/>
            <person name="Lombard V."/>
            <person name="Morin E."/>
            <person name="Otillar R."/>
            <person name="Lindquist E.A."/>
            <person name="Sun H."/>
            <person name="LaButti K.M."/>
            <person name="Schmutz J."/>
            <person name="Jabbour D."/>
            <person name="Luo H."/>
            <person name="Baker S.E."/>
            <person name="Pisabarro A.G."/>
            <person name="Walton J.D."/>
            <person name="Blanchette R.A."/>
            <person name="Henrissat B."/>
            <person name="Martin F."/>
            <person name="Cullen D."/>
            <person name="Hibbett D.S."/>
            <person name="Grigoriev I.V."/>
        </authorList>
    </citation>
    <scope>NUCLEOTIDE SEQUENCE [LARGE SCALE GENOMIC DNA]</scope>
    <source>
        <strain evidence="2">CBS 339.88</strain>
    </source>
</reference>
<evidence type="ECO:0000313" key="1">
    <source>
        <dbReference type="EMBL" id="KDR78426.1"/>
    </source>
</evidence>
<accession>A0A067T5N5</accession>
<keyword evidence="2" id="KW-1185">Reference proteome</keyword>
<name>A0A067T5N5_GALM3</name>
<proteinExistence type="predicted"/>
<dbReference type="HOGENOM" id="CLU_1686731_0_0_1"/>
<evidence type="ECO:0000313" key="2">
    <source>
        <dbReference type="Proteomes" id="UP000027222"/>
    </source>
</evidence>
<protein>
    <submittedName>
        <fullName evidence="1">Uncharacterized protein</fullName>
    </submittedName>
</protein>
<organism evidence="1 2">
    <name type="scientific">Galerina marginata (strain CBS 339.88)</name>
    <dbReference type="NCBI Taxonomy" id="685588"/>
    <lineage>
        <taxon>Eukaryota</taxon>
        <taxon>Fungi</taxon>
        <taxon>Dikarya</taxon>
        <taxon>Basidiomycota</taxon>
        <taxon>Agaricomycotina</taxon>
        <taxon>Agaricomycetes</taxon>
        <taxon>Agaricomycetidae</taxon>
        <taxon>Agaricales</taxon>
        <taxon>Agaricineae</taxon>
        <taxon>Strophariaceae</taxon>
        <taxon>Galerina</taxon>
    </lineage>
</organism>
<dbReference type="AlphaFoldDB" id="A0A067T5N5"/>
<dbReference type="Proteomes" id="UP000027222">
    <property type="component" value="Unassembled WGS sequence"/>
</dbReference>
<gene>
    <name evidence="1" type="ORF">GALMADRAFT_1249602</name>
</gene>
<sequence length="156" mass="17500">MVPSSSIDTIIQDTTEVELSIRTSFTIIQNIIPPSYAAEPKFYLRPRQVYLNRASELISLTYSSDKPSLYRGRASRSKYLARESRKGRKLSVYVQEKKGVIYGHGGISEVICFEVLEDAVRFEGRYCFKAVISGVRPGHCTVSSQRSRLTGGLIIS</sequence>
<dbReference type="EMBL" id="KL142374">
    <property type="protein sequence ID" value="KDR78426.1"/>
    <property type="molecule type" value="Genomic_DNA"/>
</dbReference>